<comment type="caution">
    <text evidence="1">The sequence shown here is derived from an EMBL/GenBank/DDBJ whole genome shotgun (WGS) entry which is preliminary data.</text>
</comment>
<evidence type="ECO:0000313" key="2">
    <source>
        <dbReference type="Proteomes" id="UP001056120"/>
    </source>
</evidence>
<accession>A0ACB9BU09</accession>
<name>A0ACB9BU09_9ASTR</name>
<reference evidence="1 2" key="2">
    <citation type="journal article" date="2022" name="Mol. Ecol. Resour.">
        <title>The genomes of chicory, endive, great burdock and yacon provide insights into Asteraceae paleo-polyploidization history and plant inulin production.</title>
        <authorList>
            <person name="Fan W."/>
            <person name="Wang S."/>
            <person name="Wang H."/>
            <person name="Wang A."/>
            <person name="Jiang F."/>
            <person name="Liu H."/>
            <person name="Zhao H."/>
            <person name="Xu D."/>
            <person name="Zhang Y."/>
        </authorList>
    </citation>
    <scope>NUCLEOTIDE SEQUENCE [LARGE SCALE GENOMIC DNA]</scope>
    <source>
        <strain evidence="2">cv. Yunnan</strain>
        <tissue evidence="1">Leaves</tissue>
    </source>
</reference>
<sequence length="375" mass="43113">MSDYLPSEIHAEIMKRLPVKSLMQFRSVSKTWKSLIDSSDFIADYSRQHTQPQHLLVKYADDPHTFEEKYVSYIDDDTFPEQKVSQTVHLSVEYHNIMGYSHGVLCLYDGHDEDSGRVVLWNVSIKKSVAVVVPNVAKSGSIYKTVLGFGVCCETSDPKIVKVTQMSRWSDIINIPRQVEVFTLSTGVWRSPYSNNLPRKSIQFRHYQEVVDGCLYWLATDRIVMGGGFRPYNLIISFDMASEEFREVKLPDSLARLSRYNLTMSKRRESLVLLERDVETANNPLFVVWVMEDGVPKSFSKVFTINTPHASIVSGFRKSGEPIIEVRELEEDERAQLVVYEPYSKHTDNLAIDGMYYFVYPYMDSLLLLNQPNGN</sequence>
<dbReference type="Proteomes" id="UP001056120">
    <property type="component" value="Linkage Group LG22"/>
</dbReference>
<keyword evidence="2" id="KW-1185">Reference proteome</keyword>
<reference evidence="2" key="1">
    <citation type="journal article" date="2022" name="Mol. Ecol. Resour.">
        <title>The genomes of chicory, endive, great burdock and yacon provide insights into Asteraceae palaeo-polyploidization history and plant inulin production.</title>
        <authorList>
            <person name="Fan W."/>
            <person name="Wang S."/>
            <person name="Wang H."/>
            <person name="Wang A."/>
            <person name="Jiang F."/>
            <person name="Liu H."/>
            <person name="Zhao H."/>
            <person name="Xu D."/>
            <person name="Zhang Y."/>
        </authorList>
    </citation>
    <scope>NUCLEOTIDE SEQUENCE [LARGE SCALE GENOMIC DNA]</scope>
    <source>
        <strain evidence="2">cv. Yunnan</strain>
    </source>
</reference>
<proteinExistence type="predicted"/>
<evidence type="ECO:0000313" key="1">
    <source>
        <dbReference type="EMBL" id="KAI3725472.1"/>
    </source>
</evidence>
<gene>
    <name evidence="1" type="ORF">L1987_65260</name>
</gene>
<dbReference type="EMBL" id="CM042039">
    <property type="protein sequence ID" value="KAI3725472.1"/>
    <property type="molecule type" value="Genomic_DNA"/>
</dbReference>
<organism evidence="1 2">
    <name type="scientific">Smallanthus sonchifolius</name>
    <dbReference type="NCBI Taxonomy" id="185202"/>
    <lineage>
        <taxon>Eukaryota</taxon>
        <taxon>Viridiplantae</taxon>
        <taxon>Streptophyta</taxon>
        <taxon>Embryophyta</taxon>
        <taxon>Tracheophyta</taxon>
        <taxon>Spermatophyta</taxon>
        <taxon>Magnoliopsida</taxon>
        <taxon>eudicotyledons</taxon>
        <taxon>Gunneridae</taxon>
        <taxon>Pentapetalae</taxon>
        <taxon>asterids</taxon>
        <taxon>campanulids</taxon>
        <taxon>Asterales</taxon>
        <taxon>Asteraceae</taxon>
        <taxon>Asteroideae</taxon>
        <taxon>Heliantheae alliance</taxon>
        <taxon>Millerieae</taxon>
        <taxon>Smallanthus</taxon>
    </lineage>
</organism>
<protein>
    <submittedName>
        <fullName evidence="1">Uncharacterized protein</fullName>
    </submittedName>
</protein>